<dbReference type="SUPFAM" id="SSF56801">
    <property type="entry name" value="Acetyl-CoA synthetase-like"/>
    <property type="match status" value="1"/>
</dbReference>
<dbReference type="InterPro" id="IPR042099">
    <property type="entry name" value="ANL_N_sf"/>
</dbReference>
<dbReference type="Proteomes" id="UP000694620">
    <property type="component" value="Chromosome 7"/>
</dbReference>
<keyword evidence="4" id="KW-1003">Cell membrane</keyword>
<feature type="domain" description="AMP-binding enzyme C-terminal" evidence="20">
    <location>
        <begin position="524"/>
        <end position="600"/>
    </location>
</feature>
<dbReference type="GO" id="GO:0044539">
    <property type="term" value="P:long-chain fatty acid import into cell"/>
    <property type="evidence" value="ECO:0007669"/>
    <property type="project" value="TreeGrafter"/>
</dbReference>
<evidence type="ECO:0000256" key="12">
    <source>
        <dbReference type="ARBA" id="ARBA00023136"/>
    </source>
</evidence>
<dbReference type="InterPro" id="IPR000873">
    <property type="entry name" value="AMP-dep_synth/lig_dom"/>
</dbReference>
<comment type="catalytic activity">
    <reaction evidence="15">
        <text>a very long-chain fatty acid + ATP + CoA = a very long-chain fatty acyl-CoA + AMP + diphosphate</text>
        <dbReference type="Rhea" id="RHEA:54536"/>
        <dbReference type="ChEBI" id="CHEBI:30616"/>
        <dbReference type="ChEBI" id="CHEBI:33019"/>
        <dbReference type="ChEBI" id="CHEBI:57287"/>
        <dbReference type="ChEBI" id="CHEBI:58950"/>
        <dbReference type="ChEBI" id="CHEBI:138261"/>
        <dbReference type="ChEBI" id="CHEBI:456215"/>
    </reaction>
    <physiologicalReaction direction="left-to-right" evidence="15">
        <dbReference type="Rhea" id="RHEA:54537"/>
    </physiologicalReaction>
</comment>
<evidence type="ECO:0000313" key="21">
    <source>
        <dbReference type="Ensembl" id="ENSECRP00000023472.1"/>
    </source>
</evidence>
<dbReference type="InterPro" id="IPR025110">
    <property type="entry name" value="AMP-bd_C"/>
</dbReference>
<keyword evidence="5" id="KW-0436">Ligase</keyword>
<sequence>LLLTYSLSYLLTSLLHKVCSVEPKQLCVLDCHFTMLLPIITAAAVGLATGLLLQKMFYPYIWLDLIYYFKLQRVKQTMKRRMRQGVITLLDCFVRQAKCTPEKPFIIYEGEAYSYGDVERRSNKVAQVLNAHSGLQKGDTVALFISNEPDFICVWFGLAKLGCVVAFLNFNIKSRALVHCLGACGAKTVVVGADLFHTLEEILPSLLQSGIQVWLLAKSSSHQEVLTLLDKMEDASEEPLPTDLCSSPNIFSNSLYIFTSGTTGMPKAACISHLKEVMSMCFLKMCGVTCHDVVYITLPLYHMSASLLGIGGCIELGAACVLKKRFSASQFWNDCKKYNITVFQYVGELCRYLINQPKVPEETAHKVRLAAGSGLRPDVWKEFVKRFGNIKVVESYGLTESNIGFINYTDKIGPVGRASFINKWSLQFDFVKYDVEKEEPIRHRDGYCETGLLITPVSVVSPFLGYAGNKEMSEKKLLRNVFKEGDVFFNTGDFMLIDQDDFVYFRDRTGDTFRWKGENVATTEVTDVLASLDFLQEVNVYGVSVPGHEGKAGMAAVILRPNQVLDCRSLYCHLKKHLPSYSWPRFIRIQESLDVTETFKQQKSKLVQQGFDLSQVTEPLYFLDESEETYSPLSSEVFAEIMSAHKRI</sequence>
<gene>
    <name evidence="21" type="primary">LOC114654381</name>
</gene>
<dbReference type="Pfam" id="PF00501">
    <property type="entry name" value="AMP-binding"/>
    <property type="match status" value="1"/>
</dbReference>
<comment type="catalytic activity">
    <reaction evidence="13">
        <text>a long-chain fatty acid + ATP + CoA = a long-chain fatty acyl-CoA + AMP + diphosphate</text>
        <dbReference type="Rhea" id="RHEA:15421"/>
        <dbReference type="ChEBI" id="CHEBI:30616"/>
        <dbReference type="ChEBI" id="CHEBI:33019"/>
        <dbReference type="ChEBI" id="CHEBI:57287"/>
        <dbReference type="ChEBI" id="CHEBI:57560"/>
        <dbReference type="ChEBI" id="CHEBI:83139"/>
        <dbReference type="ChEBI" id="CHEBI:456215"/>
        <dbReference type="EC" id="6.2.1.3"/>
    </reaction>
    <physiologicalReaction direction="left-to-right" evidence="13">
        <dbReference type="Rhea" id="RHEA:15422"/>
    </physiologicalReaction>
</comment>
<keyword evidence="7" id="KW-0547">Nucleotide-binding</keyword>
<dbReference type="GO" id="GO:0005324">
    <property type="term" value="F:long-chain fatty acid transmembrane transporter activity"/>
    <property type="evidence" value="ECO:0007669"/>
    <property type="project" value="TreeGrafter"/>
</dbReference>
<keyword evidence="11" id="KW-0443">Lipid metabolism</keyword>
<dbReference type="EC" id="6.2.1.3" evidence="14"/>
<evidence type="ECO:0000256" key="7">
    <source>
        <dbReference type="ARBA" id="ARBA00022741"/>
    </source>
</evidence>
<dbReference type="InterPro" id="IPR020845">
    <property type="entry name" value="AMP-binding_CS"/>
</dbReference>
<evidence type="ECO:0000256" key="6">
    <source>
        <dbReference type="ARBA" id="ARBA00022692"/>
    </source>
</evidence>
<reference evidence="21" key="2">
    <citation type="submission" date="2025-08" db="UniProtKB">
        <authorList>
            <consortium name="Ensembl"/>
        </authorList>
    </citation>
    <scope>IDENTIFICATION</scope>
</reference>
<evidence type="ECO:0000259" key="20">
    <source>
        <dbReference type="Pfam" id="PF13193"/>
    </source>
</evidence>
<keyword evidence="12" id="KW-0472">Membrane</keyword>
<protein>
    <recommendedName>
        <fullName evidence="14">long-chain-fatty-acid--CoA ligase</fullName>
        <ecNumber evidence="14">6.2.1.3</ecNumber>
    </recommendedName>
    <alternativeName>
        <fullName evidence="16">Long-chain-fatty-acid--CoA ligase</fullName>
    </alternativeName>
</protein>
<dbReference type="AlphaFoldDB" id="A0A8C4SXV2"/>
<accession>A0A8C4SXV2</accession>
<evidence type="ECO:0000256" key="3">
    <source>
        <dbReference type="ARBA" id="ARBA00022448"/>
    </source>
</evidence>
<keyword evidence="9" id="KW-1133">Transmembrane helix</keyword>
<keyword evidence="6" id="KW-0812">Transmembrane</keyword>
<proteinExistence type="inferred from homology"/>
<evidence type="ECO:0000256" key="11">
    <source>
        <dbReference type="ARBA" id="ARBA00023098"/>
    </source>
</evidence>
<evidence type="ECO:0000313" key="22">
    <source>
        <dbReference type="Proteomes" id="UP000694620"/>
    </source>
</evidence>
<dbReference type="PANTHER" id="PTHR43107:SF16">
    <property type="entry name" value="LONG-CHAIN FATTY ACID TRANSPORT PROTEIN 6-LIKE"/>
    <property type="match status" value="1"/>
</dbReference>
<comment type="similarity">
    <text evidence="2">Belongs to the ATP-dependent AMP-binding enzyme family.</text>
</comment>
<evidence type="ECO:0000256" key="9">
    <source>
        <dbReference type="ARBA" id="ARBA00022989"/>
    </source>
</evidence>
<evidence type="ECO:0000256" key="15">
    <source>
        <dbReference type="ARBA" id="ARBA00036527"/>
    </source>
</evidence>
<evidence type="ECO:0000256" key="10">
    <source>
        <dbReference type="ARBA" id="ARBA00023055"/>
    </source>
</evidence>
<evidence type="ECO:0000256" key="18">
    <source>
        <dbReference type="SAM" id="SignalP"/>
    </source>
</evidence>
<reference evidence="21" key="1">
    <citation type="submission" date="2021-06" db="EMBL/GenBank/DDBJ databases">
        <authorList>
            <consortium name="Wellcome Sanger Institute Data Sharing"/>
        </authorList>
    </citation>
    <scope>NUCLEOTIDE SEQUENCE [LARGE SCALE GENOMIC DNA]</scope>
</reference>
<dbReference type="GO" id="GO:0000166">
    <property type="term" value="F:nucleotide binding"/>
    <property type="evidence" value="ECO:0007669"/>
    <property type="project" value="UniProtKB-KW"/>
</dbReference>
<dbReference type="Ensembl" id="ENSECRT00000023977.1">
    <property type="protein sequence ID" value="ENSECRP00000023472.1"/>
    <property type="gene ID" value="ENSECRG00000015762.1"/>
</dbReference>
<keyword evidence="22" id="KW-1185">Reference proteome</keyword>
<comment type="subcellular location">
    <subcellularLocation>
        <location evidence="1">Cell membrane</location>
        <topology evidence="1">Multi-pass membrane protein</topology>
    </subcellularLocation>
</comment>
<evidence type="ECO:0000256" key="17">
    <source>
        <dbReference type="ARBA" id="ARBA00048666"/>
    </source>
</evidence>
<evidence type="ECO:0000259" key="19">
    <source>
        <dbReference type="Pfam" id="PF00501"/>
    </source>
</evidence>
<evidence type="ECO:0000256" key="4">
    <source>
        <dbReference type="ARBA" id="ARBA00022475"/>
    </source>
</evidence>
<keyword evidence="3" id="KW-0813">Transport</keyword>
<evidence type="ECO:0000256" key="5">
    <source>
        <dbReference type="ARBA" id="ARBA00022598"/>
    </source>
</evidence>
<dbReference type="GO" id="GO:0004467">
    <property type="term" value="F:long-chain fatty acid-CoA ligase activity"/>
    <property type="evidence" value="ECO:0007669"/>
    <property type="project" value="UniProtKB-EC"/>
</dbReference>
<dbReference type="Gene3D" id="3.40.50.12780">
    <property type="entry name" value="N-terminal domain of ligase-like"/>
    <property type="match status" value="1"/>
</dbReference>
<dbReference type="GeneTree" id="ENSGT00940000161073"/>
<dbReference type="Pfam" id="PF13193">
    <property type="entry name" value="AMP-binding_C"/>
    <property type="match status" value="1"/>
</dbReference>
<evidence type="ECO:0000256" key="14">
    <source>
        <dbReference type="ARBA" id="ARBA00026121"/>
    </source>
</evidence>
<dbReference type="GO" id="GO:0005886">
    <property type="term" value="C:plasma membrane"/>
    <property type="evidence" value="ECO:0007669"/>
    <property type="project" value="UniProtKB-SubCell"/>
</dbReference>
<dbReference type="Gene3D" id="3.30.300.30">
    <property type="match status" value="1"/>
</dbReference>
<reference evidence="21" key="3">
    <citation type="submission" date="2025-09" db="UniProtKB">
        <authorList>
            <consortium name="Ensembl"/>
        </authorList>
    </citation>
    <scope>IDENTIFICATION</scope>
</reference>
<keyword evidence="8" id="KW-0276">Fatty acid metabolism</keyword>
<dbReference type="GO" id="GO:0005789">
    <property type="term" value="C:endoplasmic reticulum membrane"/>
    <property type="evidence" value="ECO:0007669"/>
    <property type="project" value="TreeGrafter"/>
</dbReference>
<evidence type="ECO:0000256" key="16">
    <source>
        <dbReference type="ARBA" id="ARBA00041297"/>
    </source>
</evidence>
<dbReference type="NCBIfam" id="NF006134">
    <property type="entry name" value="PRK08279.1"/>
    <property type="match status" value="1"/>
</dbReference>
<organism evidence="21 22">
    <name type="scientific">Erpetoichthys calabaricus</name>
    <name type="common">Rope fish</name>
    <name type="synonym">Calamoichthys calabaricus</name>
    <dbReference type="NCBI Taxonomy" id="27687"/>
    <lineage>
        <taxon>Eukaryota</taxon>
        <taxon>Metazoa</taxon>
        <taxon>Chordata</taxon>
        <taxon>Craniata</taxon>
        <taxon>Vertebrata</taxon>
        <taxon>Euteleostomi</taxon>
        <taxon>Actinopterygii</taxon>
        <taxon>Polypteriformes</taxon>
        <taxon>Polypteridae</taxon>
        <taxon>Erpetoichthys</taxon>
    </lineage>
</organism>
<feature type="signal peptide" evidence="18">
    <location>
        <begin position="1"/>
        <end position="20"/>
    </location>
</feature>
<feature type="domain" description="AMP-dependent synthetase/ligase" evidence="19">
    <location>
        <begin position="94"/>
        <end position="417"/>
    </location>
</feature>
<name>A0A8C4SXV2_ERPCA</name>
<evidence type="ECO:0000256" key="2">
    <source>
        <dbReference type="ARBA" id="ARBA00006432"/>
    </source>
</evidence>
<dbReference type="FunFam" id="3.30.300.30:FF:000002">
    <property type="entry name" value="Long-chain fatty acid transport protein 1"/>
    <property type="match status" value="1"/>
</dbReference>
<evidence type="ECO:0000256" key="1">
    <source>
        <dbReference type="ARBA" id="ARBA00004651"/>
    </source>
</evidence>
<evidence type="ECO:0000256" key="13">
    <source>
        <dbReference type="ARBA" id="ARBA00024484"/>
    </source>
</evidence>
<evidence type="ECO:0000256" key="8">
    <source>
        <dbReference type="ARBA" id="ARBA00022832"/>
    </source>
</evidence>
<dbReference type="PROSITE" id="PS00455">
    <property type="entry name" value="AMP_BINDING"/>
    <property type="match status" value="1"/>
</dbReference>
<feature type="chain" id="PRO_5034017691" description="long-chain-fatty-acid--CoA ligase" evidence="18">
    <location>
        <begin position="21"/>
        <end position="648"/>
    </location>
</feature>
<keyword evidence="10" id="KW-0445">Lipid transport</keyword>
<dbReference type="InterPro" id="IPR045851">
    <property type="entry name" value="AMP-bd_C_sf"/>
</dbReference>
<comment type="catalytic activity">
    <reaction evidence="17">
        <text>tetracosanoate + ATP + CoA = tetracosanoyl-CoA + AMP + diphosphate</text>
        <dbReference type="Rhea" id="RHEA:33639"/>
        <dbReference type="ChEBI" id="CHEBI:30616"/>
        <dbReference type="ChEBI" id="CHEBI:31014"/>
        <dbReference type="ChEBI" id="CHEBI:33019"/>
        <dbReference type="ChEBI" id="CHEBI:57287"/>
        <dbReference type="ChEBI" id="CHEBI:65052"/>
        <dbReference type="ChEBI" id="CHEBI:456215"/>
    </reaction>
    <physiologicalReaction direction="left-to-right" evidence="17">
        <dbReference type="Rhea" id="RHEA:33640"/>
    </physiologicalReaction>
</comment>
<dbReference type="PANTHER" id="PTHR43107">
    <property type="entry name" value="LONG-CHAIN FATTY ACID TRANSPORT PROTEIN"/>
    <property type="match status" value="1"/>
</dbReference>
<keyword evidence="18" id="KW-0732">Signal</keyword>
<dbReference type="FunFam" id="3.40.50.12780:FF:000005">
    <property type="entry name" value="Solute carrier family 27 member 6"/>
    <property type="match status" value="1"/>
</dbReference>